<keyword evidence="2" id="KW-1185">Reference proteome</keyword>
<protein>
    <submittedName>
        <fullName evidence="1">LrgB family protein</fullName>
    </submittedName>
</protein>
<sequence>MTFIEIARNPLSTITLTFVVFWLTTALQRRTRLAILNPLVLTIAFLITFLKLTGISFEQYYEGGRMIEFWLKPAIVALALPLYNELKHIKSQFMSLFLTELAGCAVGVISVVLIASWLGASPEVIRSLAPKSVSTPIAIEITRQLGGIPALTSAIVVLVGMIGAMAGVKTMEWGRIKSPVSKSLSMGTAAHVMGTNRMSEYGDRYGAYATLGLILNGILTAFLAGPIVNLIL</sequence>
<organism evidence="1 2">
    <name type="scientific">Lepagella muris</name>
    <dbReference type="NCBI Taxonomy" id="3032870"/>
    <lineage>
        <taxon>Bacteria</taxon>
        <taxon>Pseudomonadati</taxon>
        <taxon>Bacteroidota</taxon>
        <taxon>Bacteroidia</taxon>
        <taxon>Bacteroidales</taxon>
        <taxon>Muribaculaceae</taxon>
        <taxon>Lepagella</taxon>
    </lineage>
</organism>
<evidence type="ECO:0000313" key="1">
    <source>
        <dbReference type="EMBL" id="TGY77687.1"/>
    </source>
</evidence>
<gene>
    <name evidence="1" type="ORF">E5331_13345</name>
</gene>
<dbReference type="EMBL" id="SRYB01000021">
    <property type="protein sequence ID" value="TGY77687.1"/>
    <property type="molecule type" value="Genomic_DNA"/>
</dbReference>
<proteinExistence type="predicted"/>
<name>A0AC61RCH6_9BACT</name>
<reference evidence="1" key="1">
    <citation type="submission" date="2019-04" db="EMBL/GenBank/DDBJ databases">
        <title>Microbes associate with the intestines of laboratory mice.</title>
        <authorList>
            <person name="Navarre W."/>
            <person name="Wong E."/>
            <person name="Huang K."/>
            <person name="Tropini C."/>
            <person name="Ng K."/>
            <person name="Yu B."/>
        </authorList>
    </citation>
    <scope>NUCLEOTIDE SEQUENCE</scope>
    <source>
        <strain evidence="1">NM04_E33</strain>
    </source>
</reference>
<evidence type="ECO:0000313" key="2">
    <source>
        <dbReference type="Proteomes" id="UP000306319"/>
    </source>
</evidence>
<accession>A0AC61RCH6</accession>
<comment type="caution">
    <text evidence="1">The sequence shown here is derived from an EMBL/GenBank/DDBJ whole genome shotgun (WGS) entry which is preliminary data.</text>
</comment>
<dbReference type="Proteomes" id="UP000306319">
    <property type="component" value="Unassembled WGS sequence"/>
</dbReference>